<keyword evidence="6" id="KW-0121">Carboxypeptidase</keyword>
<reference evidence="6 7" key="1">
    <citation type="submission" date="2016-10" db="EMBL/GenBank/DDBJ databases">
        <authorList>
            <person name="de Groot N.N."/>
        </authorList>
    </citation>
    <scope>NUCLEOTIDE SEQUENCE [LARGE SCALE GENOMIC DNA]</scope>
    <source>
        <strain evidence="6 7">DSM 13305</strain>
    </source>
</reference>
<feature type="domain" description="Inverse autotransporter beta-domain" evidence="5">
    <location>
        <begin position="112"/>
        <end position="329"/>
    </location>
</feature>
<proteinExistence type="inferred from homology"/>
<evidence type="ECO:0000313" key="6">
    <source>
        <dbReference type="EMBL" id="SEP21299.1"/>
    </source>
</evidence>
<keyword evidence="7" id="KW-1185">Reference proteome</keyword>
<dbReference type="SUPFAM" id="SSF49464">
    <property type="entry name" value="Carboxypeptidase regulatory domain-like"/>
    <property type="match status" value="8"/>
</dbReference>
<feature type="signal peptide" evidence="4">
    <location>
        <begin position="1"/>
        <end position="25"/>
    </location>
</feature>
<accession>A0A1H8W0X0</accession>
<keyword evidence="6" id="KW-0378">Hydrolase</keyword>
<keyword evidence="3 4" id="KW-0732">Signal</keyword>
<evidence type="ECO:0000256" key="2">
    <source>
        <dbReference type="ARBA" id="ARBA00022525"/>
    </source>
</evidence>
<dbReference type="InterPro" id="IPR024519">
    <property type="entry name" value="IAT_beta"/>
</dbReference>
<sequence length="1337" mass="134547">MSGTYNRFISVFTLIMMLSTQLALVAPLQAATAADGEALVFTVDKSTTGRESTGDGQTDSAGHLTEGQKFNQFLNGMIPYFWRDGKKNGPEWLKTTDLTFSFTENYKPEYALTTIQPFGQADKEVQLWFWQGRYARQSSDHTSTANLGIGWRKLSADKQQLYGLNMFYDYGFPYNLSRVGVGAEYFNKLAEYRVNVYQPLSGDRLTDVADEPDGILYSYIRAVRGFDYEAGTSFSHAPWLHLYAAGYFYDNEYQSNETGYRLRSVMQFTPRFSAEIGYNQSNLSGGNFYGKVSCELADRFGPSLSSGRQETGKAVDLTGKLLQKVERDNTIKTERFTRFVAYSGSIQVHVTNSGNVPLPGAQVQACQNGVAIGRAATTDASGNALIGGITAGVYTVRVSYSTYSNDSGAITVGQNQTAGTTVSLPVPVGSATVTVTSGGSAVSGATVTVDGTSLTGTTDTNGQVTIGNITVGSYTFTASKNGYTGATSASTAISNGGTATVGIAITQQYGSATITVTSGGSGVSGATVTVNGTGLSGTTDTNGQVTISNIPVGSYTFTASKTGYTGATSASTAISNGGTATVGIAITQQYGSATITVTSGGSGVSGATVTVNGTGLSGTTDTNGQVTISNIPVGSYTFTASKTGYTGATSASTAISNGGTATVGIAITQQYGSATITVTSGGSGVSGATVTVDGTSLTGTTDTNGQVTIHSIPVGSHTFTAGKAGYDSATSMSTAITDGGTATVGIAITRQYGSATITVTSGGSGVSGVTVTVDGTSLSGTTDTNGQVTIHSIPVGSYTFTASKTGYVNATSASTGITNGGTTAVGIVIAQQYGSATITVTSGGSGVSGVTVTVDGIGLSGTTDTNGQVTIYSIPVGSYTFTATKTGYTGASSTSTAISDGATATVGIAITRQYGSATITVTSGGSGVNGATVTVDGTGLSGTTDTNGQVTISNIPVGSYTFTASKTGYDSATSANTAISNGGTATVGIAITRQYGSATITVTSGGSGVSGATVTVDGTGLSGTTDTNGQVTIHSIPVGNYTFTASKSGYTDASSTSTAISNGGTATVSIALPVPVGSATVAVTSGGSPVSGATVTVDGTGLSGTTDTNGQVTISNIPVGSYTFTVSKNGYANATSASSGISYGETTNVAVSLTAQTGYAIVTVTDSSGGSPISGASVTLSGTSTLGTAVNSTVTTGTDGKASFNGILVGSNYSYAVTATDYTTSTGSLAIAGTNISSNPATATVSLHTSKVKVTVYVGSYTDTQYIFIYNDANFVASHPVTGGSAYFELEALTTGYYTAWGSTNDDHDDFSGLNGGIVDIYDATFTTSAGVYTVSL</sequence>
<gene>
    <name evidence="6" type="ORF">SAMN04490178_11396</name>
</gene>
<comment type="similarity">
    <text evidence="1">Belongs to the serine-aspartate repeat-containing protein (SDr) family.</text>
</comment>
<dbReference type="PANTHER" id="PTHR36108">
    <property type="entry name" value="COLOSSIN-B-RELATED"/>
    <property type="match status" value="1"/>
</dbReference>
<dbReference type="OrthoDB" id="1672232at2"/>
<dbReference type="InterPro" id="IPR008969">
    <property type="entry name" value="CarboxyPept-like_regulatory"/>
</dbReference>
<dbReference type="Gene3D" id="2.40.160.160">
    <property type="entry name" value="Inverse autotransporter, beta-domain"/>
    <property type="match status" value="1"/>
</dbReference>
<evidence type="ECO:0000256" key="3">
    <source>
        <dbReference type="ARBA" id="ARBA00022729"/>
    </source>
</evidence>
<dbReference type="STRING" id="112903.SAMN04490178_11396"/>
<organism evidence="6 7">
    <name type="scientific">Propionispora vibrioides</name>
    <dbReference type="NCBI Taxonomy" id="112903"/>
    <lineage>
        <taxon>Bacteria</taxon>
        <taxon>Bacillati</taxon>
        <taxon>Bacillota</taxon>
        <taxon>Negativicutes</taxon>
        <taxon>Selenomonadales</taxon>
        <taxon>Sporomusaceae</taxon>
        <taxon>Propionispora</taxon>
    </lineage>
</organism>
<protein>
    <submittedName>
        <fullName evidence="6">Carboxypeptidase regulatory-like domain-containing protein</fullName>
    </submittedName>
</protein>
<dbReference type="SUPFAM" id="SSF49452">
    <property type="entry name" value="Starch-binding domain-like"/>
    <property type="match status" value="3"/>
</dbReference>
<keyword evidence="2" id="KW-0964">Secreted</keyword>
<keyword evidence="6" id="KW-0645">Protease</keyword>
<dbReference type="InterPro" id="IPR038177">
    <property type="entry name" value="IAT_beta_sf"/>
</dbReference>
<dbReference type="RefSeq" id="WP_091747519.1">
    <property type="nucleotide sequence ID" value="NZ_FODY01000013.1"/>
</dbReference>
<name>A0A1H8W0X0_9FIRM</name>
<dbReference type="Proteomes" id="UP000198847">
    <property type="component" value="Unassembled WGS sequence"/>
</dbReference>
<dbReference type="Pfam" id="PF11924">
    <property type="entry name" value="IAT_beta"/>
    <property type="match status" value="1"/>
</dbReference>
<dbReference type="EMBL" id="FODY01000013">
    <property type="protein sequence ID" value="SEP21299.1"/>
    <property type="molecule type" value="Genomic_DNA"/>
</dbReference>
<evidence type="ECO:0000259" key="5">
    <source>
        <dbReference type="Pfam" id="PF11924"/>
    </source>
</evidence>
<dbReference type="GO" id="GO:0004180">
    <property type="term" value="F:carboxypeptidase activity"/>
    <property type="evidence" value="ECO:0007669"/>
    <property type="project" value="UniProtKB-KW"/>
</dbReference>
<feature type="chain" id="PRO_5039705937" evidence="4">
    <location>
        <begin position="26"/>
        <end position="1337"/>
    </location>
</feature>
<dbReference type="GO" id="GO:0030246">
    <property type="term" value="F:carbohydrate binding"/>
    <property type="evidence" value="ECO:0007669"/>
    <property type="project" value="InterPro"/>
</dbReference>
<dbReference type="Pfam" id="PF13620">
    <property type="entry name" value="CarboxypepD_reg"/>
    <property type="match status" value="8"/>
</dbReference>
<dbReference type="InterPro" id="IPR013784">
    <property type="entry name" value="Carb-bd-like_fold"/>
</dbReference>
<evidence type="ECO:0000256" key="4">
    <source>
        <dbReference type="SAM" id="SignalP"/>
    </source>
</evidence>
<evidence type="ECO:0000313" key="7">
    <source>
        <dbReference type="Proteomes" id="UP000198847"/>
    </source>
</evidence>
<dbReference type="PANTHER" id="PTHR36108:SF13">
    <property type="entry name" value="COLOSSIN-B-RELATED"/>
    <property type="match status" value="1"/>
</dbReference>
<dbReference type="Gene3D" id="2.60.40.1120">
    <property type="entry name" value="Carboxypeptidase-like, regulatory domain"/>
    <property type="match status" value="11"/>
</dbReference>
<evidence type="ECO:0000256" key="1">
    <source>
        <dbReference type="ARBA" id="ARBA00007257"/>
    </source>
</evidence>